<dbReference type="AlphaFoldDB" id="A0A8I1Y277"/>
<evidence type="ECO:0000313" key="1">
    <source>
        <dbReference type="EMBL" id="MBP1291267.1"/>
    </source>
</evidence>
<gene>
    <name evidence="1" type="ORF">JOH49_001020</name>
</gene>
<protein>
    <submittedName>
        <fullName evidence="1">Uncharacterized protein</fullName>
    </submittedName>
</protein>
<dbReference type="Proteomes" id="UP000673383">
    <property type="component" value="Unassembled WGS sequence"/>
</dbReference>
<accession>A0A8I1Y277</accession>
<comment type="caution">
    <text evidence="1">The sequence shown here is derived from an EMBL/GenBank/DDBJ whole genome shotgun (WGS) entry which is preliminary data.</text>
</comment>
<evidence type="ECO:0000313" key="2">
    <source>
        <dbReference type="Proteomes" id="UP000673383"/>
    </source>
</evidence>
<organism evidence="1 2">
    <name type="scientific">Bradyrhizobium elkanii</name>
    <dbReference type="NCBI Taxonomy" id="29448"/>
    <lineage>
        <taxon>Bacteria</taxon>
        <taxon>Pseudomonadati</taxon>
        <taxon>Pseudomonadota</taxon>
        <taxon>Alphaproteobacteria</taxon>
        <taxon>Hyphomicrobiales</taxon>
        <taxon>Nitrobacteraceae</taxon>
        <taxon>Bradyrhizobium</taxon>
    </lineage>
</organism>
<dbReference type="RefSeq" id="WP_172648797.1">
    <property type="nucleotide sequence ID" value="NZ_JAFICZ010000001.1"/>
</dbReference>
<dbReference type="EMBL" id="JAFICZ010000001">
    <property type="protein sequence ID" value="MBP1291267.1"/>
    <property type="molecule type" value="Genomic_DNA"/>
</dbReference>
<name>A0A8I1Y277_BRAEL</name>
<sequence length="110" mass="12220">MIKDQTIGSARAEKDQADSRIMQRLMTALLASALMLPSLAAWGTESSPDRDRARAGDMLRLPPIRYLDSMPWMNWKASAPTLRIDTLMFPSITPWGVLKSPQDLTSSTLS</sequence>
<proteinExistence type="predicted"/>
<reference evidence="1" key="1">
    <citation type="submission" date="2021-02" db="EMBL/GenBank/DDBJ databases">
        <title>Genomic Encyclopedia of Type Strains, Phase IV (KMG-V): Genome sequencing to study the core and pangenomes of soil and plant-associated prokaryotes.</title>
        <authorList>
            <person name="Whitman W."/>
        </authorList>
    </citation>
    <scope>NUCLEOTIDE SEQUENCE</scope>
    <source>
        <strain evidence="1">USDA 406</strain>
    </source>
</reference>